<dbReference type="InterPro" id="IPR013149">
    <property type="entry name" value="ADH-like_C"/>
</dbReference>
<dbReference type="Pfam" id="PF00107">
    <property type="entry name" value="ADH_zinc_N"/>
    <property type="match status" value="1"/>
</dbReference>
<sequence>MAHELPTHHRALVLEDREAGFQVKQVSTPRPTHGSTVVRILSAAVLSYHREVYTGERPYAHPLPLVGGLSAVARVVAPGPDTALLEPGKLVYVDCVIHGRDDPSATFLSAIHEGGSPGSKKLMRDVWRDGNFAEYANVPLENCIPLDEAKLCKKLGYTHQDLMYLSYLLVPYGGLRDIGVQPGDTVTIFPATGGFGGAGVQVAVAMGAKVIAMGRNEQGLARLREHVRSRTPNAVVETVQTTGDEGKDAEALQAVGPIDAILDLTPPAAAKSPHLKSAATALRKGGRMSLMGFGDFSISGWKVISDDITMKGKLMYSREDMVQFVKMLENGAFPKGADLVDVKTFALEEWKEAFDAAAEYMGIGRLVTLVP</sequence>
<evidence type="ECO:0000256" key="2">
    <source>
        <dbReference type="ARBA" id="ARBA00008072"/>
    </source>
</evidence>
<dbReference type="GO" id="GO:0046872">
    <property type="term" value="F:metal ion binding"/>
    <property type="evidence" value="ECO:0007669"/>
    <property type="project" value="UniProtKB-KW"/>
</dbReference>
<keyword evidence="4" id="KW-0862">Zinc</keyword>
<dbReference type="InterPro" id="IPR036291">
    <property type="entry name" value="NAD(P)-bd_dom_sf"/>
</dbReference>
<keyword evidence="5" id="KW-0560">Oxidoreductase</keyword>
<dbReference type="PANTHER" id="PTHR43350:SF17">
    <property type="entry name" value="NAD-DEPENDENT ALCOHOL DEHYDROGENASE"/>
    <property type="match status" value="1"/>
</dbReference>
<evidence type="ECO:0000256" key="1">
    <source>
        <dbReference type="ARBA" id="ARBA00001947"/>
    </source>
</evidence>
<proteinExistence type="inferred from homology"/>
<organism evidence="8 9">
    <name type="scientific">Saxophila tyrrhenica</name>
    <dbReference type="NCBI Taxonomy" id="1690608"/>
    <lineage>
        <taxon>Eukaryota</taxon>
        <taxon>Fungi</taxon>
        <taxon>Dikarya</taxon>
        <taxon>Ascomycota</taxon>
        <taxon>Pezizomycotina</taxon>
        <taxon>Dothideomycetes</taxon>
        <taxon>Dothideomycetidae</taxon>
        <taxon>Mycosphaerellales</taxon>
        <taxon>Extremaceae</taxon>
        <taxon>Saxophila</taxon>
    </lineage>
</organism>
<evidence type="ECO:0000256" key="4">
    <source>
        <dbReference type="ARBA" id="ARBA00022833"/>
    </source>
</evidence>
<dbReference type="SUPFAM" id="SSF50129">
    <property type="entry name" value="GroES-like"/>
    <property type="match status" value="1"/>
</dbReference>
<evidence type="ECO:0008006" key="10">
    <source>
        <dbReference type="Google" id="ProtNLM"/>
    </source>
</evidence>
<dbReference type="GeneID" id="89928498"/>
<comment type="caution">
    <text evidence="8">The sequence shown here is derived from an EMBL/GenBank/DDBJ whole genome shotgun (WGS) entry which is preliminary data.</text>
</comment>
<dbReference type="CDD" id="cd05188">
    <property type="entry name" value="MDR"/>
    <property type="match status" value="1"/>
</dbReference>
<evidence type="ECO:0000313" key="9">
    <source>
        <dbReference type="Proteomes" id="UP001337655"/>
    </source>
</evidence>
<evidence type="ECO:0000313" key="8">
    <source>
        <dbReference type="EMBL" id="KAK5167463.1"/>
    </source>
</evidence>
<keyword evidence="9" id="KW-1185">Reference proteome</keyword>
<dbReference type="Gene3D" id="3.90.180.10">
    <property type="entry name" value="Medium-chain alcohol dehydrogenases, catalytic domain"/>
    <property type="match status" value="1"/>
</dbReference>
<dbReference type="Gene3D" id="3.40.50.720">
    <property type="entry name" value="NAD(P)-binding Rossmann-like Domain"/>
    <property type="match status" value="1"/>
</dbReference>
<evidence type="ECO:0000259" key="7">
    <source>
        <dbReference type="Pfam" id="PF08240"/>
    </source>
</evidence>
<name>A0AAV9P4P1_9PEZI</name>
<dbReference type="AlphaFoldDB" id="A0AAV9P4P1"/>
<feature type="domain" description="Alcohol dehydrogenase-like N-terminal" evidence="7">
    <location>
        <begin position="34"/>
        <end position="147"/>
    </location>
</feature>
<accession>A0AAV9P4P1</accession>
<protein>
    <recommendedName>
        <fullName evidence="10">Alcohol dehydrogenase</fullName>
    </recommendedName>
</protein>
<feature type="domain" description="Alcohol dehydrogenase-like C-terminal" evidence="6">
    <location>
        <begin position="195"/>
        <end position="329"/>
    </location>
</feature>
<evidence type="ECO:0000256" key="3">
    <source>
        <dbReference type="ARBA" id="ARBA00022723"/>
    </source>
</evidence>
<dbReference type="RefSeq" id="XP_064657169.1">
    <property type="nucleotide sequence ID" value="XM_064804399.1"/>
</dbReference>
<evidence type="ECO:0000256" key="5">
    <source>
        <dbReference type="ARBA" id="ARBA00023002"/>
    </source>
</evidence>
<evidence type="ECO:0000259" key="6">
    <source>
        <dbReference type="Pfam" id="PF00107"/>
    </source>
</evidence>
<reference evidence="8 9" key="1">
    <citation type="submission" date="2023-08" db="EMBL/GenBank/DDBJ databases">
        <title>Black Yeasts Isolated from many extreme environments.</title>
        <authorList>
            <person name="Coleine C."/>
            <person name="Stajich J.E."/>
            <person name="Selbmann L."/>
        </authorList>
    </citation>
    <scope>NUCLEOTIDE SEQUENCE [LARGE SCALE GENOMIC DNA]</scope>
    <source>
        <strain evidence="8 9">CCFEE 5935</strain>
    </source>
</reference>
<dbReference type="InterPro" id="IPR013154">
    <property type="entry name" value="ADH-like_N"/>
</dbReference>
<comment type="cofactor">
    <cofactor evidence="1">
        <name>Zn(2+)</name>
        <dbReference type="ChEBI" id="CHEBI:29105"/>
    </cofactor>
</comment>
<dbReference type="Proteomes" id="UP001337655">
    <property type="component" value="Unassembled WGS sequence"/>
</dbReference>
<dbReference type="PANTHER" id="PTHR43350">
    <property type="entry name" value="NAD-DEPENDENT ALCOHOL DEHYDROGENASE"/>
    <property type="match status" value="1"/>
</dbReference>
<dbReference type="EMBL" id="JAVRRT010000011">
    <property type="protein sequence ID" value="KAK5167463.1"/>
    <property type="molecule type" value="Genomic_DNA"/>
</dbReference>
<dbReference type="Pfam" id="PF08240">
    <property type="entry name" value="ADH_N"/>
    <property type="match status" value="1"/>
</dbReference>
<keyword evidence="3" id="KW-0479">Metal-binding</keyword>
<dbReference type="SUPFAM" id="SSF51735">
    <property type="entry name" value="NAD(P)-binding Rossmann-fold domains"/>
    <property type="match status" value="1"/>
</dbReference>
<dbReference type="InterPro" id="IPR011032">
    <property type="entry name" value="GroES-like_sf"/>
</dbReference>
<gene>
    <name evidence="8" type="ORF">LTR77_007162</name>
</gene>
<comment type="similarity">
    <text evidence="2">Belongs to the zinc-containing alcohol dehydrogenase family.</text>
</comment>
<dbReference type="GO" id="GO:0016491">
    <property type="term" value="F:oxidoreductase activity"/>
    <property type="evidence" value="ECO:0007669"/>
    <property type="project" value="UniProtKB-KW"/>
</dbReference>